<keyword evidence="2" id="KW-1185">Reference proteome</keyword>
<accession>A0ABV0G6D2</accession>
<dbReference type="EMBL" id="JBDPZD010000006">
    <property type="protein sequence ID" value="MEO3693303.1"/>
    <property type="molecule type" value="Genomic_DNA"/>
</dbReference>
<reference evidence="1 2" key="1">
    <citation type="submission" date="2024-05" db="EMBL/GenBank/DDBJ databases">
        <title>Roseateles sp. DJS-2-20 16S ribosomal RNA gene Genome sequencing and assembly.</title>
        <authorList>
            <person name="Woo H."/>
        </authorList>
    </citation>
    <scope>NUCLEOTIDE SEQUENCE [LARGE SCALE GENOMIC DNA]</scope>
    <source>
        <strain evidence="1 2">DJS-2-20</strain>
    </source>
</reference>
<protein>
    <recommendedName>
        <fullName evidence="3">Type II secretion system protein GspC N-terminal domain-containing protein</fullName>
    </recommendedName>
</protein>
<sequence length="146" mass="15617">MKPMAWGLLVVVFGLGWLVSGSTSESPSLVAARRDVWELPDLPARRDQAARAIALAGSPIFEPEAAVLAAAAAAKAEDKRWRVAGIYGRGHERRVLIGFAVAGKPPLRLGVGDKVPSGEQITQIRDGEVLIRVGKKQVPLGADYRE</sequence>
<dbReference type="RefSeq" id="WP_347706113.1">
    <property type="nucleotide sequence ID" value="NZ_JBDPZD010000006.1"/>
</dbReference>
<proteinExistence type="predicted"/>
<evidence type="ECO:0008006" key="3">
    <source>
        <dbReference type="Google" id="ProtNLM"/>
    </source>
</evidence>
<dbReference type="Proteomes" id="UP001495147">
    <property type="component" value="Unassembled WGS sequence"/>
</dbReference>
<organism evidence="1 2">
    <name type="scientific">Roseateles paludis</name>
    <dbReference type="NCBI Taxonomy" id="3145238"/>
    <lineage>
        <taxon>Bacteria</taxon>
        <taxon>Pseudomonadati</taxon>
        <taxon>Pseudomonadota</taxon>
        <taxon>Betaproteobacteria</taxon>
        <taxon>Burkholderiales</taxon>
        <taxon>Sphaerotilaceae</taxon>
        <taxon>Roseateles</taxon>
    </lineage>
</organism>
<name>A0ABV0G6D2_9BURK</name>
<gene>
    <name evidence="1" type="ORF">ABDJ85_17670</name>
</gene>
<evidence type="ECO:0000313" key="2">
    <source>
        <dbReference type="Proteomes" id="UP001495147"/>
    </source>
</evidence>
<comment type="caution">
    <text evidence="1">The sequence shown here is derived from an EMBL/GenBank/DDBJ whole genome shotgun (WGS) entry which is preliminary data.</text>
</comment>
<evidence type="ECO:0000313" key="1">
    <source>
        <dbReference type="EMBL" id="MEO3693303.1"/>
    </source>
</evidence>